<dbReference type="KEGG" id="afg:AFULGI_00015730"/>
<dbReference type="Proteomes" id="UP000028501">
    <property type="component" value="Chromosome"/>
</dbReference>
<dbReference type="HOGENOM" id="CLU_798330_0_0_2"/>
<proteinExistence type="predicted"/>
<dbReference type="GeneID" id="24795071"/>
<name>A0A075WD29_ARCFL</name>
<dbReference type="EMBL" id="CP006577">
    <property type="protein sequence ID" value="AIG98335.1"/>
    <property type="molecule type" value="Genomic_DNA"/>
</dbReference>
<sequence>MVMIKLSIRNIELAYPILQLTPAPPLLKLSGAEAGFLLAHVTKSKLDRACIIAASIALKRDRITESTLVKETTEKLKEFGITDRIAGIAVRRLKKMGILRGDKILRASKGKERTISFYDDTLFLDYISKKMKGFVWFKGNTLIIDSVALAYAYLKSELNPTLRAARLFANELSRQFVPKSVIKKRHANLLSKFMTMDVEVCNDCLSGEEEIAVRSCEVVPAIHRLLSTKTGRAEVKLLRRNRCKYSSDKVKEKVTARDAQKNLPKTVKRVSIIDPELLSVADFPSGSFVAGKLCGLAVSHALNRLREKDVIVADVILQAAYNISKDEFVISLRDAAKFAIDAFQNNN</sequence>
<reference evidence="1 2" key="1">
    <citation type="submission" date="2013-07" db="EMBL/GenBank/DDBJ databases">
        <title>Genome of Archaeoglobus fulgidus.</title>
        <authorList>
            <person name="Fiebig A."/>
            <person name="Birkeland N.-K."/>
        </authorList>
    </citation>
    <scope>NUCLEOTIDE SEQUENCE [LARGE SCALE GENOMIC DNA]</scope>
    <source>
        <strain evidence="1 2">DSM 8774</strain>
    </source>
</reference>
<dbReference type="AlphaFoldDB" id="A0A075WD29"/>
<gene>
    <name evidence="1" type="ORF">AFULGI_00015730</name>
</gene>
<accession>A0A075WD29</accession>
<dbReference type="RefSeq" id="WP_048095681.1">
    <property type="nucleotide sequence ID" value="NZ_CP006577.1"/>
</dbReference>
<evidence type="ECO:0000313" key="1">
    <source>
        <dbReference type="EMBL" id="AIG98335.1"/>
    </source>
</evidence>
<organism evidence="1 2">
    <name type="scientific">Archaeoglobus fulgidus DSM 8774</name>
    <dbReference type="NCBI Taxonomy" id="1344584"/>
    <lineage>
        <taxon>Archaea</taxon>
        <taxon>Methanobacteriati</taxon>
        <taxon>Methanobacteriota</taxon>
        <taxon>Archaeoglobi</taxon>
        <taxon>Archaeoglobales</taxon>
        <taxon>Archaeoglobaceae</taxon>
        <taxon>Archaeoglobus</taxon>
    </lineage>
</organism>
<protein>
    <submittedName>
        <fullName evidence="1">Uncharacterized protein</fullName>
    </submittedName>
</protein>
<evidence type="ECO:0000313" key="2">
    <source>
        <dbReference type="Proteomes" id="UP000028501"/>
    </source>
</evidence>